<evidence type="ECO:0000256" key="2">
    <source>
        <dbReference type="PIRSR" id="PIRSR640198-3"/>
    </source>
</evidence>
<gene>
    <name evidence="4" type="primary">tou1</name>
    <name evidence="4" type="ORF">HSUHS5_0051</name>
</gene>
<dbReference type="PANTHER" id="PTHR13504">
    <property type="entry name" value="FIDO DOMAIN-CONTAINING PROTEIN DDB_G0283145"/>
    <property type="match status" value="1"/>
</dbReference>
<organism evidence="4 5">
    <name type="scientific">Helicobacter suis HS5</name>
    <dbReference type="NCBI Taxonomy" id="710394"/>
    <lineage>
        <taxon>Bacteria</taxon>
        <taxon>Pseudomonadati</taxon>
        <taxon>Campylobacterota</taxon>
        <taxon>Epsilonproteobacteria</taxon>
        <taxon>Campylobacterales</taxon>
        <taxon>Helicobacteraceae</taxon>
        <taxon>Helicobacter</taxon>
    </lineage>
</organism>
<dbReference type="InterPro" id="IPR036597">
    <property type="entry name" value="Fido-like_dom_sf"/>
</dbReference>
<reference evidence="4 5" key="1">
    <citation type="journal article" date="2011" name="Vet. Res.">
        <title>Genome sequence of Helicobacter suis supports its role in gastric pathology.</title>
        <authorList>
            <person name="Vermoote M."/>
            <person name="Vandekerckhove T.T."/>
            <person name="Flahou B."/>
            <person name="Pasmans F."/>
            <person name="Smet A."/>
            <person name="De Groote D."/>
            <person name="Van Criekinge W."/>
            <person name="Ducatelle R."/>
            <person name="Haesebrouck F."/>
        </authorList>
    </citation>
    <scope>NUCLEOTIDE SEQUENCE [LARGE SCALE GENOMIC DNA]</scope>
    <source>
        <strain evidence="4 5">HS5</strain>
    </source>
</reference>
<name>E7G2C2_9HELI</name>
<dbReference type="GO" id="GO:0005524">
    <property type="term" value="F:ATP binding"/>
    <property type="evidence" value="ECO:0007669"/>
    <property type="project" value="UniProtKB-KW"/>
</dbReference>
<dbReference type="GO" id="GO:0051301">
    <property type="term" value="P:cell division"/>
    <property type="evidence" value="ECO:0007669"/>
    <property type="project" value="UniProtKB-KW"/>
</dbReference>
<feature type="binding site" evidence="1">
    <location>
        <begin position="186"/>
        <end position="193"/>
    </location>
    <ligand>
        <name>ATP</name>
        <dbReference type="ChEBI" id="CHEBI:30616"/>
    </ligand>
</feature>
<protein>
    <submittedName>
        <fullName evidence="4">Cell division protein</fullName>
    </submittedName>
</protein>
<dbReference type="PANTHER" id="PTHR13504:SF38">
    <property type="entry name" value="FIDO DOMAIN-CONTAINING PROTEIN"/>
    <property type="match status" value="1"/>
</dbReference>
<keyword evidence="1" id="KW-0067">ATP-binding</keyword>
<evidence type="ECO:0000313" key="5">
    <source>
        <dbReference type="Proteomes" id="UP000054093"/>
    </source>
</evidence>
<dbReference type="InterPro" id="IPR040198">
    <property type="entry name" value="Fido_containing"/>
</dbReference>
<dbReference type="Proteomes" id="UP000054093">
    <property type="component" value="Unassembled WGS sequence"/>
</dbReference>
<comment type="caution">
    <text evidence="4">The sequence shown here is derived from an EMBL/GenBank/DDBJ whole genome shotgun (WGS) entry which is preliminary data.</text>
</comment>
<keyword evidence="4" id="KW-0132">Cell division</keyword>
<proteinExistence type="predicted"/>
<feature type="domain" description="Fido" evidence="3">
    <location>
        <begin position="103"/>
        <end position="243"/>
    </location>
</feature>
<dbReference type="InterPro" id="IPR003812">
    <property type="entry name" value="Fido"/>
</dbReference>
<dbReference type="Pfam" id="PF02661">
    <property type="entry name" value="Fic"/>
    <property type="match status" value="1"/>
</dbReference>
<evidence type="ECO:0000256" key="1">
    <source>
        <dbReference type="PIRSR" id="PIRSR640198-2"/>
    </source>
</evidence>
<dbReference type="Gene3D" id="1.10.3290.10">
    <property type="entry name" value="Fido-like domain"/>
    <property type="match status" value="1"/>
</dbReference>
<evidence type="ECO:0000313" key="4">
    <source>
        <dbReference type="EMBL" id="EFX42477.1"/>
    </source>
</evidence>
<dbReference type="EMBL" id="ADHO01000010">
    <property type="protein sequence ID" value="EFX42477.1"/>
    <property type="molecule type" value="Genomic_DNA"/>
</dbReference>
<keyword evidence="1" id="KW-0547">Nucleotide-binding</keyword>
<evidence type="ECO:0000259" key="3">
    <source>
        <dbReference type="PROSITE" id="PS51459"/>
    </source>
</evidence>
<feature type="site" description="Important for autoinhibition of adenylyltransferase activity" evidence="2">
    <location>
        <position position="56"/>
    </location>
</feature>
<dbReference type="SUPFAM" id="SSF140931">
    <property type="entry name" value="Fic-like"/>
    <property type="match status" value="1"/>
</dbReference>
<keyword evidence="4" id="KW-0131">Cell cycle</keyword>
<dbReference type="PROSITE" id="PS51459">
    <property type="entry name" value="FIDO"/>
    <property type="match status" value="1"/>
</dbReference>
<dbReference type="AlphaFoldDB" id="E7G2C2"/>
<accession>E7G2C2</accession>
<sequence>MAMHYNPQFLDQLQILNSEQKQQLEALSFNFNDFAKMQGCIDKLRFDFIYSSAQIEGNTYDKLDTLALLEEGLTAGGKKYSDAKMILNLRNAFDVILKEDLPISLETCQKLHAILSQELVSTNNCGVKRNHNITGITGTSYLPLACGDRLHTEMKHLFKQYASLDHPFERAIYLHNNLCYLQYFEDCNKRTARCMQFLSLKNDNQMPLVLVDDDPTLYKQYREALIVYYERGDYQNYLDFFIQTYQREATFLKEVQALAHHNQTTPHRKRR</sequence>